<keyword evidence="4" id="KW-0238">DNA-binding</keyword>
<dbReference type="SUPFAM" id="SSF57903">
    <property type="entry name" value="FYVE/PHD zinc finger"/>
    <property type="match status" value="1"/>
</dbReference>
<evidence type="ECO:0000313" key="11">
    <source>
        <dbReference type="EMBL" id="QEX51118.1"/>
    </source>
</evidence>
<proteinExistence type="evidence at transcript level"/>
<dbReference type="InterPro" id="IPR019786">
    <property type="entry name" value="Zinc_finger_PHD-type_CS"/>
</dbReference>
<feature type="region of interest" description="Disordered" evidence="6">
    <location>
        <begin position="138"/>
        <end position="169"/>
    </location>
</feature>
<keyword evidence="2 5" id="KW-0863">Zinc-finger</keyword>
<dbReference type="InterPro" id="IPR036128">
    <property type="entry name" value="Plus3-like_sf"/>
</dbReference>
<feature type="region of interest" description="Disordered" evidence="6">
    <location>
        <begin position="1673"/>
        <end position="1735"/>
    </location>
</feature>
<evidence type="ECO:0000256" key="5">
    <source>
        <dbReference type="PROSITE-ProRule" id="PRU00146"/>
    </source>
</evidence>
<dbReference type="SMART" id="SM00719">
    <property type="entry name" value="Plus3"/>
    <property type="match status" value="1"/>
</dbReference>
<dbReference type="PROSITE" id="PS50016">
    <property type="entry name" value="ZF_PHD_2"/>
    <property type="match status" value="1"/>
</dbReference>
<dbReference type="InterPro" id="IPR019835">
    <property type="entry name" value="SWIB_domain"/>
</dbReference>
<evidence type="ECO:0000256" key="2">
    <source>
        <dbReference type="ARBA" id="ARBA00022771"/>
    </source>
</evidence>
<feature type="region of interest" description="Disordered" evidence="6">
    <location>
        <begin position="521"/>
        <end position="548"/>
    </location>
</feature>
<feature type="domain" description="Plus3" evidence="9">
    <location>
        <begin position="711"/>
        <end position="844"/>
    </location>
</feature>
<dbReference type="Gene3D" id="1.10.245.10">
    <property type="entry name" value="SWIB/MDM2 domain"/>
    <property type="match status" value="1"/>
</dbReference>
<dbReference type="InterPro" id="IPR004343">
    <property type="entry name" value="Plus-3_dom"/>
</dbReference>
<dbReference type="SMART" id="SM00444">
    <property type="entry name" value="GYF"/>
    <property type="match status" value="1"/>
</dbReference>
<evidence type="ECO:0000256" key="4">
    <source>
        <dbReference type="ARBA" id="ARBA00023125"/>
    </source>
</evidence>
<dbReference type="InterPro" id="IPR003169">
    <property type="entry name" value="GYF"/>
</dbReference>
<evidence type="ECO:0000256" key="6">
    <source>
        <dbReference type="SAM" id="MobiDB-lite"/>
    </source>
</evidence>
<dbReference type="PROSITE" id="PS01359">
    <property type="entry name" value="ZF_PHD_1"/>
    <property type="match status" value="1"/>
</dbReference>
<dbReference type="SMART" id="SM00249">
    <property type="entry name" value="PHD"/>
    <property type="match status" value="1"/>
</dbReference>
<accession>A0A5J6NDJ7</accession>
<feature type="domain" description="DM2" evidence="10">
    <location>
        <begin position="575"/>
        <end position="658"/>
    </location>
</feature>
<feature type="region of interest" description="Disordered" evidence="6">
    <location>
        <begin position="1251"/>
        <end position="1282"/>
    </location>
</feature>
<dbReference type="PROSITE" id="PS50829">
    <property type="entry name" value="GYF"/>
    <property type="match status" value="1"/>
</dbReference>
<dbReference type="CDD" id="cd00072">
    <property type="entry name" value="GYF"/>
    <property type="match status" value="1"/>
</dbReference>
<dbReference type="CDD" id="cd15568">
    <property type="entry name" value="PHD5_NSD"/>
    <property type="match status" value="1"/>
</dbReference>
<evidence type="ECO:0000256" key="1">
    <source>
        <dbReference type="ARBA" id="ARBA00022723"/>
    </source>
</evidence>
<evidence type="ECO:0000256" key="3">
    <source>
        <dbReference type="ARBA" id="ARBA00022833"/>
    </source>
</evidence>
<dbReference type="SUPFAM" id="SSF159042">
    <property type="entry name" value="Plus3-like"/>
    <property type="match status" value="1"/>
</dbReference>
<feature type="region of interest" description="Disordered" evidence="6">
    <location>
        <begin position="897"/>
        <end position="918"/>
    </location>
</feature>
<dbReference type="InterPro" id="IPR019787">
    <property type="entry name" value="Znf_PHD-finger"/>
</dbReference>
<dbReference type="InterPro" id="IPR001965">
    <property type="entry name" value="Znf_PHD"/>
</dbReference>
<dbReference type="SUPFAM" id="SSF55277">
    <property type="entry name" value="GYF domain"/>
    <property type="match status" value="1"/>
</dbReference>
<dbReference type="Pfam" id="PF25980">
    <property type="entry name" value="NERD_plant"/>
    <property type="match status" value="1"/>
</dbReference>
<dbReference type="PROSITE" id="PS51925">
    <property type="entry name" value="SWIB_MDM2"/>
    <property type="match status" value="1"/>
</dbReference>
<dbReference type="PANTHER" id="PTHR46695:SF5">
    <property type="entry name" value="RNA POLYMERASE-ASSOCIATED PROTEIN RTF1 HOMOLOG"/>
    <property type="match status" value="1"/>
</dbReference>
<feature type="region of interest" description="Disordered" evidence="6">
    <location>
        <begin position="469"/>
        <end position="503"/>
    </location>
</feature>
<dbReference type="FunFam" id="3.30.40.10:FF:000303">
    <property type="entry name" value="Zinc finger CCCH domain-containing protein 19"/>
    <property type="match status" value="1"/>
</dbReference>
<dbReference type="Pfam" id="PF03126">
    <property type="entry name" value="Plus-3"/>
    <property type="match status" value="1"/>
</dbReference>
<keyword evidence="1" id="KW-0479">Metal-binding</keyword>
<dbReference type="InterPro" id="IPR035445">
    <property type="entry name" value="GYF-like_dom_sf"/>
</dbReference>
<dbReference type="InterPro" id="IPR011011">
    <property type="entry name" value="Znf_FYVE_PHD"/>
</dbReference>
<dbReference type="CDD" id="cd10567">
    <property type="entry name" value="SWIB-MDM2_like"/>
    <property type="match status" value="1"/>
</dbReference>
<dbReference type="SUPFAM" id="SSF47592">
    <property type="entry name" value="SWIB/MDM2 domain"/>
    <property type="match status" value="1"/>
</dbReference>
<evidence type="ECO:0000259" key="9">
    <source>
        <dbReference type="PROSITE" id="PS51360"/>
    </source>
</evidence>
<dbReference type="InterPro" id="IPR058668">
    <property type="entry name" value="NERD_dom"/>
</dbReference>
<dbReference type="EMBL" id="MK673595">
    <property type="protein sequence ID" value="QEX51118.1"/>
    <property type="molecule type" value="mRNA"/>
</dbReference>
<dbReference type="InterPro" id="IPR003121">
    <property type="entry name" value="SWIB_MDM2_domain"/>
</dbReference>
<name>A0A5J6NDJ7_CYMEN</name>
<feature type="region of interest" description="Disordered" evidence="6">
    <location>
        <begin position="42"/>
        <end position="67"/>
    </location>
</feature>
<evidence type="ECO:0000259" key="10">
    <source>
        <dbReference type="PROSITE" id="PS51925"/>
    </source>
</evidence>
<dbReference type="Gene3D" id="3.30.40.10">
    <property type="entry name" value="Zinc/RING finger domain, C3HC4 (zinc finger)"/>
    <property type="match status" value="1"/>
</dbReference>
<dbReference type="GO" id="GO:0008270">
    <property type="term" value="F:zinc ion binding"/>
    <property type="evidence" value="ECO:0007669"/>
    <property type="project" value="UniProtKB-KW"/>
</dbReference>
<dbReference type="SMART" id="SM00151">
    <property type="entry name" value="SWIB"/>
    <property type="match status" value="1"/>
</dbReference>
<feature type="compositionally biased region" description="Polar residues" evidence="6">
    <location>
        <begin position="1715"/>
        <end position="1729"/>
    </location>
</feature>
<dbReference type="GO" id="GO:0003677">
    <property type="term" value="F:DNA binding"/>
    <property type="evidence" value="ECO:0007669"/>
    <property type="project" value="UniProtKB-KW"/>
</dbReference>
<organism evidence="11">
    <name type="scientific">Cymbidium ensifolium</name>
    <name type="common">Orchid</name>
    <name type="synonym">Epidendrum ensifolium</name>
    <dbReference type="NCBI Taxonomy" id="78740"/>
    <lineage>
        <taxon>Eukaryota</taxon>
        <taxon>Viridiplantae</taxon>
        <taxon>Streptophyta</taxon>
        <taxon>Embryophyta</taxon>
        <taxon>Tracheophyta</taxon>
        <taxon>Spermatophyta</taxon>
        <taxon>Magnoliopsida</taxon>
        <taxon>Liliopsida</taxon>
        <taxon>Asparagales</taxon>
        <taxon>Orchidaceae</taxon>
        <taxon>Epidendroideae</taxon>
        <taxon>Cymbidieae</taxon>
        <taxon>Cymbidiinae</taxon>
        <taxon>Cymbidium</taxon>
    </lineage>
</organism>
<keyword evidence="3" id="KW-0862">Zinc</keyword>
<evidence type="ECO:0000259" key="8">
    <source>
        <dbReference type="PROSITE" id="PS50829"/>
    </source>
</evidence>
<dbReference type="Gene3D" id="3.90.70.200">
    <property type="entry name" value="Plus-3 domain"/>
    <property type="match status" value="1"/>
</dbReference>
<evidence type="ECO:0000259" key="7">
    <source>
        <dbReference type="PROSITE" id="PS50016"/>
    </source>
</evidence>
<dbReference type="PANTHER" id="PTHR46695">
    <property type="entry name" value="ZINC FINGER CCCH DOMAIN-CONTAINING PROTEIN 44-RELATED"/>
    <property type="match status" value="1"/>
</dbReference>
<dbReference type="Pfam" id="PF02201">
    <property type="entry name" value="SWIB"/>
    <property type="match status" value="1"/>
</dbReference>
<protein>
    <submittedName>
        <fullName evidence="11">Zinc finger CCCH domain-containing protein 19-like isoform X1</fullName>
    </submittedName>
</protein>
<feature type="domain" description="PHD-type" evidence="7">
    <location>
        <begin position="271"/>
        <end position="337"/>
    </location>
</feature>
<dbReference type="InterPro" id="IPR013083">
    <property type="entry name" value="Znf_RING/FYVE/PHD"/>
</dbReference>
<dbReference type="InterPro" id="IPR036885">
    <property type="entry name" value="SWIB_MDM2_dom_sf"/>
</dbReference>
<reference evidence="11" key="1">
    <citation type="journal article" date="2015" name="PLoS ONE">
        <title>Digital Gene Expression Analysis Based on De Novo Transcriptome Assembly Reveals New Genes Associated with Floral Organ Differentiation of the Orchid Plant Cymbidium ensifolium.</title>
        <authorList>
            <person name="Yang F."/>
            <person name="Zhu G."/>
        </authorList>
    </citation>
    <scope>NUCLEOTIDE SEQUENCE</scope>
</reference>
<dbReference type="Pfam" id="PF02213">
    <property type="entry name" value="GYF"/>
    <property type="match status" value="1"/>
</dbReference>
<feature type="compositionally biased region" description="Acidic residues" evidence="6">
    <location>
        <begin position="909"/>
        <end position="918"/>
    </location>
</feature>
<dbReference type="PROSITE" id="PS51360">
    <property type="entry name" value="PLUS3"/>
    <property type="match status" value="1"/>
</dbReference>
<dbReference type="FunFam" id="3.90.70.200:FF:000002">
    <property type="entry name" value="Zinc finger CCCH domain-containing protein 19"/>
    <property type="match status" value="1"/>
</dbReference>
<dbReference type="Gene3D" id="3.30.1490.40">
    <property type="match status" value="1"/>
</dbReference>
<sequence>MEDLAAEIVTNAYTPLGMEQSADEKHPPNHIEPVFEEAIGISPREATSVRSPAVDVRFDEPNLTEEGEEVDVVEPAGSRAELHSPSSLEDEQVPIFEAEQAAVEAHGVSHTEEDKVLACEISLVCVEHNGPEPLEVEKSAVPAPASPPPQEYREASPGPAQGGAEPDDGIMKEEVDADAASHVGSDEVAGDEIVMAGGQIVTACDEVTEEAVESAGEDVEATGSGDGDVISENEFSVEIDVRRRGGRRRKRGRASSKVQGTRFPSRKKVEEEVCFICFDGGDLVVCDRRGCPKVYHPSCVNREESYFQSKGQWSCGWHICSKCQKSASYMCYTCTYSLCKVCVNEAEFTCIRGKKGFCPSCMGAILLMETNENTDEKDGVDFNDRSCWEYLFKDYWLELKGKLSINLDEIRKARIASKVSSLDIVNEESSDDEQGANSDRFSACHDESISLKKKLNLARSTACEISKKEVQMEGMYPPENSSRKRMKRHSGNATTDSSIKEGKTDISAVHHENPLLIKGKKRSRKTVNKEGTANDTESEVSVCKKNSSRKKFKKKSRRDAEENLLGAVDTELKITPEDDNWASKELLAFVSHVKNGDKSILSLHDVQELLLDYIKANNLRDQHRRSQIICDKMLLGLFGKLRVGHFDILKLLESHFLIKISSPASDENQGIDADPIEMGNEANNDLIANRRGITRKRVESKLQANFYDYAAIDAHNINLMYLRRSLMEELIDDMSTFSEKVFGSFVRIRVNASNQRQEVYRLVQVVGCGTAPEEYKTGKRTTDVMLEIINLDKKEVITIDIISNQDFTEEECKRLRQSIKFGFISRLTVGEVQEKARVLQAVRVSDHLESEKLRLTHLRDRASEKGRKKEHRECVEKLQLLSSPEEQMKRLNEVPEIHTDPKMDPSYESPEEDGEEDEIKEGIPMQSAFKGRELIFPQKEDSYNWSGALKSSDNVIVMGGARHNDDFQSMELHTTVAVRAGEFPSKKSEEDEKINVETQKIESKAVVLEPLSDINEPLKELVVQTELKLETLPAKLDPQSNTGETEKIWHYKDPSGKIQGPFSMVQLRKWSKHFPSNLGIWRKSERQEDSILLTDALAGNFQKDLLPEWVPGDIKPTQLVKTSETTSVVNSTHLSSPSPSIINFSKTQGTATSLSIYIEQGKHSKSDDVGVPTGQSSLVSPLAYQNSAPPNDKAVSNVACTDLIANLDSKHGTGSNDFYRTYRHEQVVANVVHSDSTQMVSCQVIESHNQPVVNPSKIDPGKNHLEQPGTTPGRSIFPINGSNIQPRTDVIGEVSALEESATQKHLIIPLNSDSCSNHGVPKLTDKLIDHSTSSTESNTMPEISPCDSSHTRYRNGGALDVKPTVLSNTLESVSPQRSDASTFPKPVPETLQSTYTNSFLQNLGTSLATSIHPVNSHDQALSQNGQPNNLVPQTINSCTWNPPNDTNGSEQSMPLNSPAMLSSLSGSVSTSVNCQNTLLVSSDGSMPFSSPQLSNSTSAVTFQPSNMSWGSGTPEVNNPGWQVPNQYQNFSNVAAAVGNLLCGSGVQSGLGATNNLGWGMMAQGNMNMPWGVPPNSNIAWGQGLTFPPQGNAPSNFVWGTPQGNTIPNDACRPLAQGNVSPYPFWNVPMQGNTSQNPVFMTAPVVGNMNQNAWGIPNQGNAGAINTPRLDYESKASAWDSPKEPPSNSSFQKDRERNFGSRNGDFRGTGFGYGSGRQSRNWMPSGNTEGLSRPPESTGICKFFESGYCKKRGIV</sequence>
<feature type="domain" description="GYF" evidence="8">
    <location>
        <begin position="1046"/>
        <end position="1098"/>
    </location>
</feature>